<dbReference type="EMBL" id="BAABJX010000071">
    <property type="protein sequence ID" value="GAA4852318.1"/>
    <property type="molecule type" value="Genomic_DNA"/>
</dbReference>
<organism evidence="1 2">
    <name type="scientific">Algivirga pacifica</name>
    <dbReference type="NCBI Taxonomy" id="1162670"/>
    <lineage>
        <taxon>Bacteria</taxon>
        <taxon>Pseudomonadati</taxon>
        <taxon>Bacteroidota</taxon>
        <taxon>Cytophagia</taxon>
        <taxon>Cytophagales</taxon>
        <taxon>Flammeovirgaceae</taxon>
        <taxon>Algivirga</taxon>
    </lineage>
</organism>
<dbReference type="RefSeq" id="WP_345375300.1">
    <property type="nucleotide sequence ID" value="NZ_BAABJX010000071.1"/>
</dbReference>
<sequence>MEQIKEEEKIIIGKSFLSVKLAAFLLDHQELEDETRLLHIHRATHIPIHDLVKAYQQQQILIEKHLNAFIDAYQPQKEEELPPLISKWVNPSMLEYYMYEEEVGDYIVAEEQKG</sequence>
<dbReference type="Proteomes" id="UP001500298">
    <property type="component" value="Unassembled WGS sequence"/>
</dbReference>
<name>A0ABP9DLT7_9BACT</name>
<reference evidence="2" key="1">
    <citation type="journal article" date="2019" name="Int. J. Syst. Evol. Microbiol.">
        <title>The Global Catalogue of Microorganisms (GCM) 10K type strain sequencing project: providing services to taxonomists for standard genome sequencing and annotation.</title>
        <authorList>
            <consortium name="The Broad Institute Genomics Platform"/>
            <consortium name="The Broad Institute Genome Sequencing Center for Infectious Disease"/>
            <person name="Wu L."/>
            <person name="Ma J."/>
        </authorList>
    </citation>
    <scope>NUCLEOTIDE SEQUENCE [LARGE SCALE GENOMIC DNA]</scope>
    <source>
        <strain evidence="2">JCM 18326</strain>
    </source>
</reference>
<proteinExistence type="predicted"/>
<keyword evidence="2" id="KW-1185">Reference proteome</keyword>
<evidence type="ECO:0000313" key="2">
    <source>
        <dbReference type="Proteomes" id="UP001500298"/>
    </source>
</evidence>
<gene>
    <name evidence="1" type="ORF">GCM10023331_41020</name>
</gene>
<accession>A0ABP9DLT7</accession>
<protein>
    <submittedName>
        <fullName evidence="1">Uncharacterized protein</fullName>
    </submittedName>
</protein>
<evidence type="ECO:0000313" key="1">
    <source>
        <dbReference type="EMBL" id="GAA4852318.1"/>
    </source>
</evidence>
<comment type="caution">
    <text evidence="1">The sequence shown here is derived from an EMBL/GenBank/DDBJ whole genome shotgun (WGS) entry which is preliminary data.</text>
</comment>